<organism evidence="2 3">
    <name type="scientific">Nocardia transvalensis</name>
    <dbReference type="NCBI Taxonomy" id="37333"/>
    <lineage>
        <taxon>Bacteria</taxon>
        <taxon>Bacillati</taxon>
        <taxon>Actinomycetota</taxon>
        <taxon>Actinomycetes</taxon>
        <taxon>Mycobacteriales</taxon>
        <taxon>Nocardiaceae</taxon>
        <taxon>Nocardia</taxon>
    </lineage>
</organism>
<dbReference type="SUPFAM" id="SSF140459">
    <property type="entry name" value="PE/PPE dimer-like"/>
    <property type="match status" value="1"/>
</dbReference>
<comment type="caution">
    <text evidence="2">The sequence shown here is derived from an EMBL/GenBank/DDBJ whole genome shotgun (WGS) entry which is preliminary data.</text>
</comment>
<sequence>MALSGAEIDGVQFDSTAALAAAQRLDGLADRLEAGMRADEGALTVPPAGVDEVSVRAAGTMSQVAASYSESSASGIHELRKLAATLRSQTGQFARSEDESVAEFGGVG</sequence>
<evidence type="ECO:0000259" key="1">
    <source>
        <dbReference type="Pfam" id="PF00934"/>
    </source>
</evidence>
<evidence type="ECO:0000313" key="2">
    <source>
        <dbReference type="EMBL" id="MBB5912848.1"/>
    </source>
</evidence>
<accession>A0A7W9PBY0</accession>
<protein>
    <recommendedName>
        <fullName evidence="1">PE domain-containing protein</fullName>
    </recommendedName>
</protein>
<feature type="domain" description="PE" evidence="1">
    <location>
        <begin position="12"/>
        <end position="98"/>
    </location>
</feature>
<dbReference type="EMBL" id="JACHIT010000001">
    <property type="protein sequence ID" value="MBB5912848.1"/>
    <property type="molecule type" value="Genomic_DNA"/>
</dbReference>
<dbReference type="InterPro" id="IPR038332">
    <property type="entry name" value="PPE_sf"/>
</dbReference>
<evidence type="ECO:0000313" key="3">
    <source>
        <dbReference type="Proteomes" id="UP000540412"/>
    </source>
</evidence>
<reference evidence="2 3" key="1">
    <citation type="submission" date="2020-08" db="EMBL/GenBank/DDBJ databases">
        <title>Sequencing the genomes of 1000 actinobacteria strains.</title>
        <authorList>
            <person name="Klenk H.-P."/>
        </authorList>
    </citation>
    <scope>NUCLEOTIDE SEQUENCE [LARGE SCALE GENOMIC DNA]</scope>
    <source>
        <strain evidence="2 3">DSM 43582</strain>
    </source>
</reference>
<dbReference type="Gene3D" id="1.10.287.850">
    <property type="entry name" value="HP0062-like domain"/>
    <property type="match status" value="1"/>
</dbReference>
<keyword evidence="3" id="KW-1185">Reference proteome</keyword>
<dbReference type="AlphaFoldDB" id="A0A7W9PBY0"/>
<dbReference type="Pfam" id="PF00934">
    <property type="entry name" value="PE"/>
    <property type="match status" value="1"/>
</dbReference>
<name>A0A7W9PBY0_9NOCA</name>
<dbReference type="RefSeq" id="WP_040745851.1">
    <property type="nucleotide sequence ID" value="NZ_JACHIT010000001.1"/>
</dbReference>
<dbReference type="InterPro" id="IPR000084">
    <property type="entry name" value="PE-PGRS_N"/>
</dbReference>
<proteinExistence type="predicted"/>
<dbReference type="Proteomes" id="UP000540412">
    <property type="component" value="Unassembled WGS sequence"/>
</dbReference>
<gene>
    <name evidence="2" type="ORF">BJY24_001715</name>
</gene>